<feature type="compositionally biased region" description="Low complexity" evidence="6">
    <location>
        <begin position="62"/>
        <end position="102"/>
    </location>
</feature>
<feature type="region of interest" description="Disordered" evidence="6">
    <location>
        <begin position="679"/>
        <end position="780"/>
    </location>
</feature>
<keyword evidence="2" id="KW-0805">Transcription regulation</keyword>
<feature type="compositionally biased region" description="Low complexity" evidence="6">
    <location>
        <begin position="875"/>
        <end position="884"/>
    </location>
</feature>
<feature type="compositionally biased region" description="Low complexity" evidence="6">
    <location>
        <begin position="304"/>
        <end position="322"/>
    </location>
</feature>
<dbReference type="GO" id="GO:0008270">
    <property type="term" value="F:zinc ion binding"/>
    <property type="evidence" value="ECO:0007669"/>
    <property type="project" value="InterPro"/>
</dbReference>
<evidence type="ECO:0000259" key="8">
    <source>
        <dbReference type="PROSITE" id="PS50048"/>
    </source>
</evidence>
<dbReference type="GO" id="GO:0003677">
    <property type="term" value="F:DNA binding"/>
    <property type="evidence" value="ECO:0007669"/>
    <property type="project" value="UniProtKB-KW"/>
</dbReference>
<feature type="compositionally biased region" description="Low complexity" evidence="6">
    <location>
        <begin position="30"/>
        <end position="44"/>
    </location>
</feature>
<dbReference type="PROSITE" id="PS00463">
    <property type="entry name" value="ZN2_CY6_FUNGAL_1"/>
    <property type="match status" value="1"/>
</dbReference>
<keyword evidence="7" id="KW-1133">Transmembrane helix</keyword>
<protein>
    <recommendedName>
        <fullName evidence="8">Zn(2)-C6 fungal-type domain-containing protein</fullName>
    </recommendedName>
</protein>
<keyword evidence="3" id="KW-0238">DNA-binding</keyword>
<evidence type="ECO:0000256" key="4">
    <source>
        <dbReference type="ARBA" id="ARBA00023163"/>
    </source>
</evidence>
<feature type="transmembrane region" description="Helical" evidence="7">
    <location>
        <begin position="468"/>
        <end position="489"/>
    </location>
</feature>
<dbReference type="GO" id="GO:0006351">
    <property type="term" value="P:DNA-templated transcription"/>
    <property type="evidence" value="ECO:0007669"/>
    <property type="project" value="InterPro"/>
</dbReference>
<feature type="compositionally biased region" description="Basic and acidic residues" evidence="6">
    <location>
        <begin position="269"/>
        <end position="279"/>
    </location>
</feature>
<organism evidence="9 10">
    <name type="scientific">Rhizoctonia solani</name>
    <dbReference type="NCBI Taxonomy" id="456999"/>
    <lineage>
        <taxon>Eukaryota</taxon>
        <taxon>Fungi</taxon>
        <taxon>Dikarya</taxon>
        <taxon>Basidiomycota</taxon>
        <taxon>Agaricomycotina</taxon>
        <taxon>Agaricomycetes</taxon>
        <taxon>Cantharellales</taxon>
        <taxon>Ceratobasidiaceae</taxon>
        <taxon>Rhizoctonia</taxon>
    </lineage>
</organism>
<feature type="compositionally biased region" description="Low complexity" evidence="6">
    <location>
        <begin position="145"/>
        <end position="156"/>
    </location>
</feature>
<evidence type="ECO:0000256" key="2">
    <source>
        <dbReference type="ARBA" id="ARBA00023015"/>
    </source>
</evidence>
<feature type="compositionally biased region" description="Basic and acidic residues" evidence="6">
    <location>
        <begin position="1435"/>
        <end position="1445"/>
    </location>
</feature>
<feature type="compositionally biased region" description="Low complexity" evidence="6">
    <location>
        <begin position="1446"/>
        <end position="1459"/>
    </location>
</feature>
<dbReference type="GO" id="GO:0000981">
    <property type="term" value="F:DNA-binding transcription factor activity, RNA polymerase II-specific"/>
    <property type="evidence" value="ECO:0007669"/>
    <property type="project" value="InterPro"/>
</dbReference>
<feature type="region of interest" description="Disordered" evidence="6">
    <location>
        <begin position="1"/>
        <end position="192"/>
    </location>
</feature>
<keyword evidence="5" id="KW-0539">Nucleus</keyword>
<feature type="compositionally biased region" description="Polar residues" evidence="6">
    <location>
        <begin position="1"/>
        <end position="17"/>
    </location>
</feature>
<dbReference type="SUPFAM" id="SSF57701">
    <property type="entry name" value="Zn2/Cys6 DNA-binding domain"/>
    <property type="match status" value="1"/>
</dbReference>
<proteinExistence type="predicted"/>
<feature type="compositionally biased region" description="Low complexity" evidence="6">
    <location>
        <begin position="684"/>
        <end position="728"/>
    </location>
</feature>
<dbReference type="PANTHER" id="PTHR31668:SF26">
    <property type="entry name" value="GLUCOSE TRANSPORT TRANSCRIPTION REGULATOR RGT1-RELATED"/>
    <property type="match status" value="1"/>
</dbReference>
<feature type="transmembrane region" description="Helical" evidence="7">
    <location>
        <begin position="434"/>
        <end position="462"/>
    </location>
</feature>
<keyword evidence="7" id="KW-0472">Membrane</keyword>
<dbReference type="Gene3D" id="4.10.240.10">
    <property type="entry name" value="Zn(2)-C6 fungal-type DNA-binding domain"/>
    <property type="match status" value="1"/>
</dbReference>
<evidence type="ECO:0000256" key="5">
    <source>
        <dbReference type="ARBA" id="ARBA00023242"/>
    </source>
</evidence>
<dbReference type="SMART" id="SM00906">
    <property type="entry name" value="Fungal_trans"/>
    <property type="match status" value="1"/>
</dbReference>
<keyword evidence="1" id="KW-0479">Metal-binding</keyword>
<dbReference type="InterPro" id="IPR036864">
    <property type="entry name" value="Zn2-C6_fun-type_DNA-bd_sf"/>
</dbReference>
<evidence type="ECO:0000313" key="9">
    <source>
        <dbReference type="EMBL" id="CAE6516977.1"/>
    </source>
</evidence>
<dbReference type="PROSITE" id="PS50048">
    <property type="entry name" value="ZN2_CY6_FUNGAL_2"/>
    <property type="match status" value="1"/>
</dbReference>
<sequence length="1587" mass="172671">MATSTNSTHAPSTTSRAAPQPATPAQLFYGARGRSGSIASSFARQPPREQNTSPTPVPPLPTSVSLNQGVSNSSSHGHSSSLSSFTFTRSSTFPSLSSPVRSTFGPGSPVRSTFGEPLPPIRAGEPFRSPSPSTHTPIQPPQRNPSPLGGPSLSLPASTRGQNRANSGTKTLSNGSTYSGSPPHIHARSTSTVAEQIPLARIPSKPSREALIPSPGAGVKNTSGEASFGAMLINAGKRASFGLVGKGEEKPPSPHPAVSISPEQGGLQVRDERDKEKGWGDSVGGIRNPRESIVRFTRARSRSHSSGGSIRSSGSAEGAHPRTAPPTKPSPEPRRPAYVASGWQPDLGPIVRNSKGKVVKQHELVASESRWFCGGRFVTGGGTRRVPVSQRAIPGQDDWAVSDGATGYAYESTTATTPTTPEKREKTKRKRLTLIPYPFVFSVLLVLGTAGSWMGTTCVWWWKNMSPALAGTGAWLVLLVIVSMGKTAFTDPGIVPRNLDPTPVVDESGVPYVRDLYVRGISVGVKYCITCKTYRPLRSSHCRIFLAILLMAVTAALHIYLQTRPEHGSKSFGEALGGTGIGSAVVFVVCAAVVWPVGTLLGYHIRLLALNITTIEQLRNSAQAAADTEGIDSPSPNAFSLGKWTRNAAWKEDKRRWSGKLFRYLTLLPLELKLDHHKLEQRMSRTPTPTSTTPTTRRATMAPHQSFSAPYYPTTYAYPSQQQAPQPAHGFYDEHESRKRSASAAEQDDEDEPPSAGTSAAPTPREENKSKRTKTQRACDPCRRKKIRCDILPDTDPPICQHCKQYSFNCTFFLPITETRFKKKRMEEEQGSGAGGSTSATRPTATPPTPSLDASHGLPHSHPHPHPHPHPHQPPGQSQQPPQSKGEVKIYGPTSLSFLVHSTATIPVRTMESYDTRYHQTWQVGASGEGFIQVLEPSTPNQAASAPLPKPLEHRIERETLQSLVNAYFREVSPTFCVITRDEFVRSPAPPPVLLYSMCVAAACSRRVERGVFEALRSTLAAVMRNDDVLSVSSVANVQALLILSMNGDCHSVSVPNATSAAWLRAGAAIRMAQDLGMHRAEAVQTDLELRRRLWSACVIVDSWFGLKLQLAAVFTLEERLFHQKTDKVFCGWGWQGAFITCVCSYAASYGHPLTINVLDCDVRLPRADEAEGHKMEFMGELVKLSILLGRVLKSIYSPTGLLHARDNILETLLADLDLWRHQLPQQFVFTNAATAGTHAGLLHLYYACVCKMFWRVFMRISYSCPAHLKFSLTVERMTDLVNMSQDVVDWLSMEEHEQIFDCCYMVGYAATAAALVQYHGWARRKDPGAVVKLRKLKDTIKRWEAAVEPGHMPTAEIICLLYEATQCAPEPSRTTDKRLNPTVGVHNVRAPEALRGLEFRKDASRPGGGVFVASKRMIPALSDLPRGTVVPRPDTADGDRDRESVVSGTSMSGGSEESPFGYGVTQQQHTNVNPALAQVELDPSENMGVQVLNMLDQPIPSESFAVDNEGMLSGIGLPNGLQYDLGANEQWNSLLSQFQPTMVGDPAYHLMQPFSEPYMGAAGTGQLHAATVNGIGFPPMQPFPHQ</sequence>
<dbReference type="Pfam" id="PF04082">
    <property type="entry name" value="Fungal_trans"/>
    <property type="match status" value="1"/>
</dbReference>
<dbReference type="CDD" id="cd00067">
    <property type="entry name" value="GAL4"/>
    <property type="match status" value="1"/>
</dbReference>
<feature type="region of interest" description="Disordered" evidence="6">
    <location>
        <begin position="823"/>
        <end position="889"/>
    </location>
</feature>
<dbReference type="InterPro" id="IPR007219">
    <property type="entry name" value="XnlR_reg_dom"/>
</dbReference>
<feature type="compositionally biased region" description="Polar residues" evidence="6">
    <location>
        <begin position="157"/>
        <end position="180"/>
    </location>
</feature>
<evidence type="ECO:0000256" key="7">
    <source>
        <dbReference type="SAM" id="Phobius"/>
    </source>
</evidence>
<feature type="transmembrane region" description="Helical" evidence="7">
    <location>
        <begin position="542"/>
        <end position="561"/>
    </location>
</feature>
<dbReference type="CDD" id="cd12148">
    <property type="entry name" value="fungal_TF_MHR"/>
    <property type="match status" value="1"/>
</dbReference>
<dbReference type="EMBL" id="CAJMXA010003816">
    <property type="protein sequence ID" value="CAE6516977.1"/>
    <property type="molecule type" value="Genomic_DNA"/>
</dbReference>
<dbReference type="SMART" id="SM00066">
    <property type="entry name" value="GAL4"/>
    <property type="match status" value="1"/>
</dbReference>
<evidence type="ECO:0000313" key="10">
    <source>
        <dbReference type="Proteomes" id="UP000663853"/>
    </source>
</evidence>
<evidence type="ECO:0000256" key="6">
    <source>
        <dbReference type="SAM" id="MobiDB-lite"/>
    </source>
</evidence>
<gene>
    <name evidence="9" type="ORF">RDB_LOCUS138936</name>
</gene>
<dbReference type="Proteomes" id="UP000663853">
    <property type="component" value="Unassembled WGS sequence"/>
</dbReference>
<feature type="region of interest" description="Disordered" evidence="6">
    <location>
        <begin position="247"/>
        <end position="343"/>
    </location>
</feature>
<feature type="compositionally biased region" description="Basic residues" evidence="6">
    <location>
        <begin position="859"/>
        <end position="871"/>
    </location>
</feature>
<evidence type="ECO:0000256" key="1">
    <source>
        <dbReference type="ARBA" id="ARBA00022723"/>
    </source>
</evidence>
<dbReference type="InterPro" id="IPR001138">
    <property type="entry name" value="Zn2Cys6_DnaBD"/>
</dbReference>
<reference evidence="9" key="1">
    <citation type="submission" date="2021-01" db="EMBL/GenBank/DDBJ databases">
        <authorList>
            <person name="Kaushik A."/>
        </authorList>
    </citation>
    <scope>NUCLEOTIDE SEQUENCE</scope>
    <source>
        <strain evidence="9">AG6-10EEA</strain>
    </source>
</reference>
<dbReference type="InterPro" id="IPR050797">
    <property type="entry name" value="Carb_Metab_Trans_Reg"/>
</dbReference>
<comment type="caution">
    <text evidence="9">The sequence shown here is derived from an EMBL/GenBank/DDBJ whole genome shotgun (WGS) entry which is preliminary data.</text>
</comment>
<accession>A0A8H3DA05</accession>
<name>A0A8H3DA05_9AGAM</name>
<keyword evidence="7" id="KW-0812">Transmembrane</keyword>
<dbReference type="PANTHER" id="PTHR31668">
    <property type="entry name" value="GLUCOSE TRANSPORT TRANSCRIPTION REGULATOR RGT1-RELATED-RELATED"/>
    <property type="match status" value="1"/>
</dbReference>
<feature type="transmembrane region" description="Helical" evidence="7">
    <location>
        <begin position="581"/>
        <end position="603"/>
    </location>
</feature>
<feature type="compositionally biased region" description="Low complexity" evidence="6">
    <location>
        <begin position="754"/>
        <end position="763"/>
    </location>
</feature>
<feature type="region of interest" description="Disordered" evidence="6">
    <location>
        <begin position="1425"/>
        <end position="1462"/>
    </location>
</feature>
<evidence type="ECO:0000256" key="3">
    <source>
        <dbReference type="ARBA" id="ARBA00023125"/>
    </source>
</evidence>
<dbReference type="Pfam" id="PF00172">
    <property type="entry name" value="Zn_clus"/>
    <property type="match status" value="1"/>
</dbReference>
<feature type="domain" description="Zn(2)-C6 fungal-type" evidence="8">
    <location>
        <begin position="778"/>
        <end position="812"/>
    </location>
</feature>
<keyword evidence="4" id="KW-0804">Transcription</keyword>